<evidence type="ECO:0000313" key="3">
    <source>
        <dbReference type="Proteomes" id="UP001235303"/>
    </source>
</evidence>
<keyword evidence="3" id="KW-1185">Reference proteome</keyword>
<organism evidence="2 3">
    <name type="scientific">Roseofilum acuticapitatum BLCC-M154</name>
    <dbReference type="NCBI Taxonomy" id="3022444"/>
    <lineage>
        <taxon>Bacteria</taxon>
        <taxon>Bacillati</taxon>
        <taxon>Cyanobacteriota</taxon>
        <taxon>Cyanophyceae</taxon>
        <taxon>Desertifilales</taxon>
        <taxon>Desertifilaceae</taxon>
        <taxon>Roseofilum</taxon>
        <taxon>Roseofilum acuticapitatum</taxon>
    </lineage>
</organism>
<evidence type="ECO:0000313" key="2">
    <source>
        <dbReference type="EMBL" id="MDJ1169384.1"/>
    </source>
</evidence>
<sequence length="324" mass="37611">MLSVKKEAFDRLDFYWSNYRDRLRWNCIFTFPAFIRPWSLVFNSGSLPSIYSVWQGDEPIGIAPIIIKNEKATFIGDPEVFDFMDFMISPGKSQDFASILLECLKTEGVQYLELNSVRADSLVFTEMMPATEQLGYSTATENAEVSYEIELPSQWETYLDRVTIKKQKEFRRQFRRLNEAGNITHRIVSDAGEIEHWCNNFLNLHVASRQDKAEFMTEQMASYFRLLMKEMAAIGKIKLCFLEIEQTPIASTLNFEHDATVYLYNTGYDPHYKSLSVGFISQMAIVKNSIENQAIKYSFLKGEEAYKERMGGKKHQLHNCIVYL</sequence>
<feature type="domain" description="BioF2-like acetyltransferase" evidence="1">
    <location>
        <begin position="166"/>
        <end position="308"/>
    </location>
</feature>
<name>A0ABT7ASI8_9CYAN</name>
<accession>A0ABT7ASI8</accession>
<dbReference type="Pfam" id="PF13480">
    <property type="entry name" value="Acetyltransf_6"/>
    <property type="match status" value="1"/>
</dbReference>
<comment type="caution">
    <text evidence="2">The sequence shown here is derived from an EMBL/GenBank/DDBJ whole genome shotgun (WGS) entry which is preliminary data.</text>
</comment>
<dbReference type="SUPFAM" id="SSF55729">
    <property type="entry name" value="Acyl-CoA N-acyltransferases (Nat)"/>
    <property type="match status" value="1"/>
</dbReference>
<reference evidence="2 3" key="1">
    <citation type="submission" date="2023-01" db="EMBL/GenBank/DDBJ databases">
        <title>Novel diversity within Roseofilum (Cyanobacteria; Desertifilaceae) from marine benthic mats with descriptions of four novel species.</title>
        <authorList>
            <person name="Wang Y."/>
            <person name="Berthold D.E."/>
            <person name="Hu J."/>
            <person name="Lefler F.W."/>
            <person name="Laughinghouse H.D. IV."/>
        </authorList>
    </citation>
    <scope>NUCLEOTIDE SEQUENCE [LARGE SCALE GENOMIC DNA]</scope>
    <source>
        <strain evidence="2 3">BLCC-M154</strain>
    </source>
</reference>
<dbReference type="InterPro" id="IPR038740">
    <property type="entry name" value="BioF2-like_GNAT_dom"/>
</dbReference>
<protein>
    <submittedName>
        <fullName evidence="2">GNAT family N-acetyltransferase</fullName>
    </submittedName>
</protein>
<gene>
    <name evidence="2" type="ORF">PMG71_08100</name>
</gene>
<dbReference type="EMBL" id="JAQOSP010000057">
    <property type="protein sequence ID" value="MDJ1169384.1"/>
    <property type="molecule type" value="Genomic_DNA"/>
</dbReference>
<dbReference type="RefSeq" id="WP_283753143.1">
    <property type="nucleotide sequence ID" value="NZ_JAQOSP010000057.1"/>
</dbReference>
<evidence type="ECO:0000259" key="1">
    <source>
        <dbReference type="Pfam" id="PF13480"/>
    </source>
</evidence>
<dbReference type="InterPro" id="IPR016181">
    <property type="entry name" value="Acyl_CoA_acyltransferase"/>
</dbReference>
<dbReference type="Proteomes" id="UP001235303">
    <property type="component" value="Unassembled WGS sequence"/>
</dbReference>
<dbReference type="Gene3D" id="3.40.630.30">
    <property type="match status" value="1"/>
</dbReference>
<proteinExistence type="predicted"/>